<feature type="compositionally biased region" description="Polar residues" evidence="3">
    <location>
        <begin position="122"/>
        <end position="132"/>
    </location>
</feature>
<dbReference type="PANTHER" id="PTHR23113">
    <property type="entry name" value="GUANINE NUCLEOTIDE EXCHANGE FACTOR"/>
    <property type="match status" value="1"/>
</dbReference>
<dbReference type="SUPFAM" id="SSF48366">
    <property type="entry name" value="Ras GEF"/>
    <property type="match status" value="1"/>
</dbReference>
<evidence type="ECO:0000259" key="4">
    <source>
        <dbReference type="PROSITE" id="PS50009"/>
    </source>
</evidence>
<evidence type="ECO:0000313" key="6">
    <source>
        <dbReference type="EMBL" id="CAK4030556.1"/>
    </source>
</evidence>
<feature type="region of interest" description="Disordered" evidence="3">
    <location>
        <begin position="1"/>
        <end position="86"/>
    </location>
</feature>
<dbReference type="AlphaFoldDB" id="A0AAI8Z148"/>
<feature type="domain" description="N-terminal Ras-GEF" evidence="5">
    <location>
        <begin position="459"/>
        <end position="584"/>
    </location>
</feature>
<dbReference type="Pfam" id="PF00618">
    <property type="entry name" value="RasGEF_N"/>
    <property type="match status" value="1"/>
</dbReference>
<dbReference type="EMBL" id="CAVMBE010000038">
    <property type="protein sequence ID" value="CAK4030556.1"/>
    <property type="molecule type" value="Genomic_DNA"/>
</dbReference>
<dbReference type="PROSITE" id="PS50009">
    <property type="entry name" value="RASGEF_CAT"/>
    <property type="match status" value="1"/>
</dbReference>
<dbReference type="PANTHER" id="PTHR23113:SF348">
    <property type="entry name" value="GUANYL-NUCLEOTIDE EXCHANGE FACTOR RASGEF, PUTATIVE (AFU_ORTHOLOGUE AFUA_1G04700)-RELATED"/>
    <property type="match status" value="1"/>
</dbReference>
<evidence type="ECO:0000259" key="5">
    <source>
        <dbReference type="PROSITE" id="PS50212"/>
    </source>
</evidence>
<comment type="caution">
    <text evidence="6">The sequence shown here is derived from an EMBL/GenBank/DDBJ whole genome shotgun (WGS) entry which is preliminary data.</text>
</comment>
<dbReference type="Gene3D" id="1.20.870.10">
    <property type="entry name" value="Son of sevenless (SoS) protein Chain: S domain 1"/>
    <property type="match status" value="1"/>
</dbReference>
<dbReference type="InterPro" id="IPR023578">
    <property type="entry name" value="Ras_GEF_dom_sf"/>
</dbReference>
<dbReference type="Gene3D" id="1.10.840.10">
    <property type="entry name" value="Ras guanine-nucleotide exchange factors catalytic domain"/>
    <property type="match status" value="1"/>
</dbReference>
<keyword evidence="1 2" id="KW-0344">Guanine-nucleotide releasing factor</keyword>
<dbReference type="InterPro" id="IPR027417">
    <property type="entry name" value="P-loop_NTPase"/>
</dbReference>
<dbReference type="GO" id="GO:0005886">
    <property type="term" value="C:plasma membrane"/>
    <property type="evidence" value="ECO:0007669"/>
    <property type="project" value="TreeGrafter"/>
</dbReference>
<dbReference type="InterPro" id="IPR008937">
    <property type="entry name" value="Ras-like_GEF"/>
</dbReference>
<feature type="compositionally biased region" description="Basic and acidic residues" evidence="3">
    <location>
        <begin position="140"/>
        <end position="151"/>
    </location>
</feature>
<dbReference type="Proteomes" id="UP001296104">
    <property type="component" value="Unassembled WGS sequence"/>
</dbReference>
<dbReference type="GO" id="GO:0007265">
    <property type="term" value="P:Ras protein signal transduction"/>
    <property type="evidence" value="ECO:0007669"/>
    <property type="project" value="TreeGrafter"/>
</dbReference>
<evidence type="ECO:0000256" key="3">
    <source>
        <dbReference type="SAM" id="MobiDB-lite"/>
    </source>
</evidence>
<dbReference type="GO" id="GO:0005085">
    <property type="term" value="F:guanyl-nucleotide exchange factor activity"/>
    <property type="evidence" value="ECO:0007669"/>
    <property type="project" value="UniProtKB-KW"/>
</dbReference>
<feature type="compositionally biased region" description="Low complexity" evidence="3">
    <location>
        <begin position="1"/>
        <end position="19"/>
    </location>
</feature>
<reference evidence="6" key="1">
    <citation type="submission" date="2023-11" db="EMBL/GenBank/DDBJ databases">
        <authorList>
            <person name="Alioto T."/>
            <person name="Alioto T."/>
            <person name="Gomez Garrido J."/>
        </authorList>
    </citation>
    <scope>NUCLEOTIDE SEQUENCE</scope>
</reference>
<dbReference type="SMART" id="SM00147">
    <property type="entry name" value="RasGEF"/>
    <property type="match status" value="1"/>
</dbReference>
<sequence>MPQSSARESSRRCSTSRSESQPHQRREKARSSQSYDQYYSQHQHRTNAGGGERGGGGGGGFFGDEAADAQLQRPRVKSRTRSSPLVAVAQQHTRLHAGHELWSQESSDQVHAAGKRSDESHPQTPSATNTSSHARRPAPHHVDSAAHHDDGAVGAAGTTRGPFPQPSARPELLEPLPEINIAIIGAQGVGKSTFVQKALDLPARPQTHAAECTIPIHGTFYLVRLLELPLEDIDIDDDETINWPDNIENKMLPRVDGALALYDVQDKRSVEDLPGMLNAVTKASLPTFLVSTKCDTPAPEREVDPTVVEQNAKRAISSITTLQTSYLNPGSHKRGIFMLLSTIVNSHPDQRFRSSSAHRRRAQSTAVRPVSPRHPSPFGHNRASSEWTAGRQKDQRHSRHDSTIAGHGSHDRLRVPLEHESMQTSFLLEESASASPASSRSSISGDVCQVLPGANSTSSSLTESGATFNELVDRLLLQPASKTDLKFAAIFLALYRNFAAPGKLLEAIVERFDLLERNGCPQILKTQTQLRYVGIVEQWVGWYPGDFAFPRTRRRLRTFVTKLAELRIFAQAAKEINIDLEAVREDDDTNWAYCDRDREASADHARSSMSSTASTLIDDPMFSMEKELSGTTLNEEAPEHLPKYANQMIAHVEHAQKQAQSLQAIPRNPITKIQWRTLYEQPDELIARELTRMDWIMFSSIRPRDLVRHVSLPKDQRASCKNLAHVNRMIEHFNQLASWVGNYVVLRDKPKHRALMLEKFMRIARKLRDLNNYNALGAIIAGVKSTAVHRLVATRELLPQAIGRDWMKLEILMSASRSHFAYRLAWENSSSERIPYLPLHRRDLATAEEGNKTFLDREGERINWKKFEIMGDVIVGMQRAQGMPYKSLGEPKGNETIRELVLDVKLIKDEEDLYDRSVQLEPAAGTANGASAKFKEFFKR</sequence>
<name>A0AAI8Z148_9PEZI</name>
<feature type="compositionally biased region" description="Gly residues" evidence="3">
    <location>
        <begin position="48"/>
        <end position="62"/>
    </location>
</feature>
<keyword evidence="7" id="KW-1185">Reference proteome</keyword>
<dbReference type="Gene3D" id="3.40.50.300">
    <property type="entry name" value="P-loop containing nucleotide triphosphate hydrolases"/>
    <property type="match status" value="1"/>
</dbReference>
<evidence type="ECO:0000256" key="1">
    <source>
        <dbReference type="ARBA" id="ARBA00022658"/>
    </source>
</evidence>
<gene>
    <name evidence="6" type="ORF">LECACI_7A005714</name>
</gene>
<evidence type="ECO:0000256" key="2">
    <source>
        <dbReference type="PROSITE-ProRule" id="PRU00168"/>
    </source>
</evidence>
<protein>
    <submittedName>
        <fullName evidence="6">Related to Ras guanyl-nucleotide exchange factor</fullName>
    </submittedName>
</protein>
<dbReference type="Pfam" id="PF00617">
    <property type="entry name" value="RasGEF"/>
    <property type="match status" value="1"/>
</dbReference>
<accession>A0AAI8Z148</accession>
<dbReference type="CDD" id="cd00882">
    <property type="entry name" value="Ras_like_GTPase"/>
    <property type="match status" value="1"/>
</dbReference>
<dbReference type="SUPFAM" id="SSF52540">
    <property type="entry name" value="P-loop containing nucleoside triphosphate hydrolases"/>
    <property type="match status" value="1"/>
</dbReference>
<organism evidence="6 7">
    <name type="scientific">Lecanosticta acicola</name>
    <dbReference type="NCBI Taxonomy" id="111012"/>
    <lineage>
        <taxon>Eukaryota</taxon>
        <taxon>Fungi</taxon>
        <taxon>Dikarya</taxon>
        <taxon>Ascomycota</taxon>
        <taxon>Pezizomycotina</taxon>
        <taxon>Dothideomycetes</taxon>
        <taxon>Dothideomycetidae</taxon>
        <taxon>Mycosphaerellales</taxon>
        <taxon>Mycosphaerellaceae</taxon>
        <taxon>Lecanosticta</taxon>
    </lineage>
</organism>
<dbReference type="InterPro" id="IPR000651">
    <property type="entry name" value="Ras-like_Gua-exchang_fac_N"/>
</dbReference>
<dbReference type="InterPro" id="IPR036964">
    <property type="entry name" value="RASGEF_cat_dom_sf"/>
</dbReference>
<proteinExistence type="predicted"/>
<dbReference type="InterPro" id="IPR001895">
    <property type="entry name" value="RASGEF_cat_dom"/>
</dbReference>
<feature type="compositionally biased region" description="Low complexity" evidence="3">
    <location>
        <begin position="31"/>
        <end position="41"/>
    </location>
</feature>
<feature type="domain" description="Ras-GEF" evidence="4">
    <location>
        <begin position="682"/>
        <end position="923"/>
    </location>
</feature>
<feature type="region of interest" description="Disordered" evidence="3">
    <location>
        <begin position="100"/>
        <end position="171"/>
    </location>
</feature>
<dbReference type="CDD" id="cd06224">
    <property type="entry name" value="REM"/>
    <property type="match status" value="1"/>
</dbReference>
<evidence type="ECO:0000313" key="7">
    <source>
        <dbReference type="Proteomes" id="UP001296104"/>
    </source>
</evidence>
<dbReference type="PROSITE" id="PS50212">
    <property type="entry name" value="RASGEF_NTER"/>
    <property type="match status" value="1"/>
</dbReference>
<feature type="region of interest" description="Disordered" evidence="3">
    <location>
        <begin position="350"/>
        <end position="415"/>
    </location>
</feature>